<feature type="transmembrane region" description="Helical" evidence="7">
    <location>
        <begin position="15"/>
        <end position="42"/>
    </location>
</feature>
<feature type="transmembrane region" description="Helical" evidence="7">
    <location>
        <begin position="218"/>
        <end position="245"/>
    </location>
</feature>
<evidence type="ECO:0000256" key="6">
    <source>
        <dbReference type="ARBA" id="ARBA00023136"/>
    </source>
</evidence>
<sequence length="249" mass="28921">MEEWLKYFLTQSLSYAFVIIAIITFLESLALIGLLIPGIVLMTTIGIMIGNKQLSLYSTWISGIIGCFLGDCISYYIGWKCKKWIYKNKLFQKNIKIFNKIKATIHQYSMLTILIGKFIGPTRPLIPMIAGMLKIPIKKFLIPSVIGCILWPLIYFLPGIITSIMINTSFFIYPIKNSFTWTSIIIPCILWHGCWLCWKLWKNKKQKKISQIFSKKNIIFCIIIDLLIGSTIFLYTQYYLIIIIFKQLL</sequence>
<dbReference type="EMBL" id="CP032998">
    <property type="protein sequence ID" value="QCI26282.1"/>
    <property type="molecule type" value="Genomic_DNA"/>
</dbReference>
<accession>A0A4D6YB12</accession>
<dbReference type="InterPro" id="IPR032818">
    <property type="entry name" value="DedA-like"/>
</dbReference>
<comment type="subcellular location">
    <subcellularLocation>
        <location evidence="1 7">Cell membrane</location>
        <topology evidence="1 7">Multi-pass membrane protein</topology>
    </subcellularLocation>
</comment>
<keyword evidence="6 7" id="KW-0472">Membrane</keyword>
<reference evidence="9 10" key="1">
    <citation type="submission" date="2018-10" db="EMBL/GenBank/DDBJ databases">
        <title>Comparative functional genomics of the obligate endosymbiont Buchnera aphidicola.</title>
        <authorList>
            <person name="Chong R.A."/>
        </authorList>
    </citation>
    <scope>NUCLEOTIDE SEQUENCE [LARGE SCALE GENOMIC DNA]</scope>
    <source>
        <strain evidence="9 10">Ssp</strain>
    </source>
</reference>
<evidence type="ECO:0000256" key="4">
    <source>
        <dbReference type="ARBA" id="ARBA00022692"/>
    </source>
</evidence>
<comment type="similarity">
    <text evidence="2 7">Belongs to the DedA family.</text>
</comment>
<dbReference type="RefSeq" id="WP_158351624.1">
    <property type="nucleotide sequence ID" value="NZ_CP032998.1"/>
</dbReference>
<evidence type="ECO:0000313" key="9">
    <source>
        <dbReference type="EMBL" id="QCI26282.1"/>
    </source>
</evidence>
<evidence type="ECO:0000256" key="5">
    <source>
        <dbReference type="ARBA" id="ARBA00022989"/>
    </source>
</evidence>
<dbReference type="Proteomes" id="UP000298636">
    <property type="component" value="Chromosome"/>
</dbReference>
<evidence type="ECO:0000256" key="1">
    <source>
        <dbReference type="ARBA" id="ARBA00004651"/>
    </source>
</evidence>
<keyword evidence="10" id="KW-1185">Reference proteome</keyword>
<feature type="transmembrane region" description="Helical" evidence="7">
    <location>
        <begin position="140"/>
        <end position="166"/>
    </location>
</feature>
<feature type="transmembrane region" description="Helical" evidence="7">
    <location>
        <begin position="54"/>
        <end position="77"/>
    </location>
</feature>
<gene>
    <name evidence="9" type="ORF">D9V79_00455</name>
</gene>
<dbReference type="PANTHER" id="PTHR30353">
    <property type="entry name" value="INNER MEMBRANE PROTEIN DEDA-RELATED"/>
    <property type="match status" value="1"/>
</dbReference>
<evidence type="ECO:0000256" key="2">
    <source>
        <dbReference type="ARBA" id="ARBA00010792"/>
    </source>
</evidence>
<dbReference type="InterPro" id="IPR032816">
    <property type="entry name" value="VTT_dom"/>
</dbReference>
<dbReference type="Pfam" id="PF09335">
    <property type="entry name" value="VTT_dom"/>
    <property type="match status" value="1"/>
</dbReference>
<keyword evidence="3 7" id="KW-1003">Cell membrane</keyword>
<evidence type="ECO:0000256" key="7">
    <source>
        <dbReference type="RuleBase" id="RU367016"/>
    </source>
</evidence>
<keyword evidence="4 7" id="KW-0812">Transmembrane</keyword>
<protein>
    <submittedName>
        <fullName evidence="9">DedA family protein</fullName>
    </submittedName>
</protein>
<evidence type="ECO:0000259" key="8">
    <source>
        <dbReference type="Pfam" id="PF09335"/>
    </source>
</evidence>
<feature type="domain" description="VTT" evidence="8">
    <location>
        <begin position="36"/>
        <end position="159"/>
    </location>
</feature>
<dbReference type="PANTHER" id="PTHR30353:SF15">
    <property type="entry name" value="INNER MEMBRANE PROTEIN YABI"/>
    <property type="match status" value="1"/>
</dbReference>
<organism evidence="9 10">
    <name type="scientific">Buchnera aphidicola</name>
    <name type="common">Stegophylla sp.</name>
    <dbReference type="NCBI Taxonomy" id="2315800"/>
    <lineage>
        <taxon>Bacteria</taxon>
        <taxon>Pseudomonadati</taxon>
        <taxon>Pseudomonadota</taxon>
        <taxon>Gammaproteobacteria</taxon>
        <taxon>Enterobacterales</taxon>
        <taxon>Erwiniaceae</taxon>
        <taxon>Buchnera</taxon>
    </lineage>
</organism>
<dbReference type="GO" id="GO:0005886">
    <property type="term" value="C:plasma membrane"/>
    <property type="evidence" value="ECO:0007669"/>
    <property type="project" value="UniProtKB-SubCell"/>
</dbReference>
<evidence type="ECO:0000313" key="10">
    <source>
        <dbReference type="Proteomes" id="UP000298636"/>
    </source>
</evidence>
<feature type="transmembrane region" description="Helical" evidence="7">
    <location>
        <begin position="178"/>
        <end position="198"/>
    </location>
</feature>
<dbReference type="AlphaFoldDB" id="A0A4D6YB12"/>
<evidence type="ECO:0000256" key="3">
    <source>
        <dbReference type="ARBA" id="ARBA00022475"/>
    </source>
</evidence>
<name>A0A4D6YB12_9GAMM</name>
<proteinExistence type="inferred from homology"/>
<dbReference type="OrthoDB" id="9780918at2"/>
<keyword evidence="5 7" id="KW-1133">Transmembrane helix</keyword>